<protein>
    <recommendedName>
        <fullName evidence="3">Luciferase-like monooxygenase</fullName>
    </recommendedName>
</protein>
<dbReference type="RefSeq" id="WP_377005952.1">
    <property type="nucleotide sequence ID" value="NZ_JBHSLV010000002.1"/>
</dbReference>
<comment type="caution">
    <text evidence="1">The sequence shown here is derived from an EMBL/GenBank/DDBJ whole genome shotgun (WGS) entry which is preliminary data.</text>
</comment>
<reference evidence="2" key="1">
    <citation type="journal article" date="2019" name="Int. J. Syst. Evol. Microbiol.">
        <title>The Global Catalogue of Microorganisms (GCM) 10K type strain sequencing project: providing services to taxonomists for standard genome sequencing and annotation.</title>
        <authorList>
            <consortium name="The Broad Institute Genomics Platform"/>
            <consortium name="The Broad Institute Genome Sequencing Center for Infectious Disease"/>
            <person name="Wu L."/>
            <person name="Ma J."/>
        </authorList>
    </citation>
    <scope>NUCLEOTIDE SEQUENCE [LARGE SCALE GENOMIC DNA]</scope>
    <source>
        <strain evidence="2">CGMCC 1.16326</strain>
    </source>
</reference>
<dbReference type="EMBL" id="JBHSLV010000002">
    <property type="protein sequence ID" value="MFC5391202.1"/>
    <property type="molecule type" value="Genomic_DNA"/>
</dbReference>
<organism evidence="1 2">
    <name type="scientific">Bosea vestrisii</name>
    <dbReference type="NCBI Taxonomy" id="151416"/>
    <lineage>
        <taxon>Bacteria</taxon>
        <taxon>Pseudomonadati</taxon>
        <taxon>Pseudomonadota</taxon>
        <taxon>Alphaproteobacteria</taxon>
        <taxon>Hyphomicrobiales</taxon>
        <taxon>Boseaceae</taxon>
        <taxon>Bosea</taxon>
    </lineage>
</organism>
<accession>A0ABW0H4C2</accession>
<keyword evidence="2" id="KW-1185">Reference proteome</keyword>
<evidence type="ECO:0000313" key="1">
    <source>
        <dbReference type="EMBL" id="MFC5391202.1"/>
    </source>
</evidence>
<evidence type="ECO:0008006" key="3">
    <source>
        <dbReference type="Google" id="ProtNLM"/>
    </source>
</evidence>
<evidence type="ECO:0000313" key="2">
    <source>
        <dbReference type="Proteomes" id="UP001596104"/>
    </source>
</evidence>
<gene>
    <name evidence="1" type="ORF">ACFPPC_00930</name>
</gene>
<sequence>MAKKLHAADAADIAAVTAAVSFNAHLRLSPTKKINEPAATLIEAVQKADEIKAAHPGRNVLVYAITPAGASIPVPFAMQDEARQEAVRQPAAAEQGGKAAKPLGKRAAALAAAQRGELPAAPDFSAATHIRFRSRLAEIVAMAEAGDIPGLRAVVINPISTSPKALARFRDLAVVALEARQGAA</sequence>
<proteinExistence type="predicted"/>
<dbReference type="Proteomes" id="UP001596104">
    <property type="component" value="Unassembled WGS sequence"/>
</dbReference>
<name>A0ABW0H4C2_9HYPH</name>